<dbReference type="PANTHER" id="PTHR43080">
    <property type="entry name" value="CBS DOMAIN-CONTAINING PROTEIN CBSX3, MITOCHONDRIAL"/>
    <property type="match status" value="1"/>
</dbReference>
<dbReference type="InterPro" id="IPR018490">
    <property type="entry name" value="cNMP-bd_dom_sf"/>
</dbReference>
<dbReference type="EMBL" id="VFPM01000004">
    <property type="protein sequence ID" value="TQM57316.1"/>
    <property type="molecule type" value="Genomic_DNA"/>
</dbReference>
<feature type="domain" description="CBS" evidence="4">
    <location>
        <begin position="159"/>
        <end position="215"/>
    </location>
</feature>
<name>A0A543HG57_9MICO</name>
<dbReference type="InterPro" id="IPR018821">
    <property type="entry name" value="DUF294_put_nucleoTrafse_sb-bd"/>
</dbReference>
<evidence type="ECO:0000313" key="6">
    <source>
        <dbReference type="Proteomes" id="UP000316747"/>
    </source>
</evidence>
<evidence type="ECO:0000256" key="2">
    <source>
        <dbReference type="PROSITE-ProRule" id="PRU00703"/>
    </source>
</evidence>
<keyword evidence="6" id="KW-1185">Reference proteome</keyword>
<dbReference type="InterPro" id="IPR000595">
    <property type="entry name" value="cNMP-bd_dom"/>
</dbReference>
<accession>A0A543HG57</accession>
<dbReference type="Proteomes" id="UP000316747">
    <property type="component" value="Unassembled WGS sequence"/>
</dbReference>
<evidence type="ECO:0000313" key="5">
    <source>
        <dbReference type="EMBL" id="TQM57316.1"/>
    </source>
</evidence>
<dbReference type="AlphaFoldDB" id="A0A543HG57"/>
<proteinExistence type="predicted"/>
<keyword evidence="1 2" id="KW-0129">CBS domain</keyword>
<organism evidence="5 6">
    <name type="scientific">Humibacillus xanthopallidus</name>
    <dbReference type="NCBI Taxonomy" id="412689"/>
    <lineage>
        <taxon>Bacteria</taxon>
        <taxon>Bacillati</taxon>
        <taxon>Actinomycetota</taxon>
        <taxon>Actinomycetes</taxon>
        <taxon>Micrococcales</taxon>
        <taxon>Intrasporangiaceae</taxon>
        <taxon>Humibacillus</taxon>
    </lineage>
</organism>
<sequence length="623" mass="68090">MADAEIPEVTDFLAEQAPFAAVPRTDLERLARRMTVRYARRGTLLMSVGRGNDEVFVVRSGAVQITDDSGTLVDRGEEGTAFGTTALDGRPSRFDVEAIEDSLLLVLPSAAFHELATAHPAVGDFFSQQRASRLRHALQAMPHAQRRTAVLQTRLRDLVRREPITTTGDATVREAAQLMAREQVSSLLVVDGGRLTGIVTDRDLRTRVLAAGLDSSTPVSAMMTADPVTAGPDDIAMELILEMTSRNIHHMPVVGGTDGRTPLGMLTSTDLMRLERANPIHLVGDIAKADDLGTLVVLSQRLPRIIDQLVHEDATADGIGRIVTAVGDALEQRLIGLAERELGPSPTAYAWVVLGSQARLEQGPGSDQDNALVISDDATPADLPWFEALARFVVEGLVACGYPRCPGDVMATNPQWRRPLREWRRTFTQWIDEPVPDAILRSAIFFDLRTVHGDDTLVEELREQIRRSAPRGTRFLAHLARNAAANEPPLGFFRGFVLEREGAHKDTLDLKRGGFHAVVEVARVHALSRGLPQVSTSSRITAAAGAGGLSDETAADLHDAFEFIRYVRLLHQAKQIRAGEPPDNFVAPSELSSFEKRHLRDAFQVVRSAQQTILHSHPLGHVT</sequence>
<dbReference type="Pfam" id="PF00027">
    <property type="entry name" value="cNMP_binding"/>
    <property type="match status" value="1"/>
</dbReference>
<evidence type="ECO:0000259" key="3">
    <source>
        <dbReference type="PROSITE" id="PS50042"/>
    </source>
</evidence>
<dbReference type="Pfam" id="PF10335">
    <property type="entry name" value="DUF294_C"/>
    <property type="match status" value="1"/>
</dbReference>
<comment type="caution">
    <text evidence="5">The sequence shown here is derived from an EMBL/GenBank/DDBJ whole genome shotgun (WGS) entry which is preliminary data.</text>
</comment>
<gene>
    <name evidence="5" type="ORF">FBY41_4140</name>
</gene>
<dbReference type="InterPro" id="IPR014710">
    <property type="entry name" value="RmlC-like_jellyroll"/>
</dbReference>
<dbReference type="OrthoDB" id="9789996at2"/>
<dbReference type="Pfam" id="PF00571">
    <property type="entry name" value="CBS"/>
    <property type="match status" value="2"/>
</dbReference>
<feature type="domain" description="Cyclic nucleotide-binding" evidence="3">
    <location>
        <begin position="18"/>
        <end position="115"/>
    </location>
</feature>
<dbReference type="PANTHER" id="PTHR43080:SF2">
    <property type="entry name" value="CBS DOMAIN-CONTAINING PROTEIN"/>
    <property type="match status" value="1"/>
</dbReference>
<dbReference type="InterPro" id="IPR005105">
    <property type="entry name" value="GlnD_Uridyltrans_N"/>
</dbReference>
<dbReference type="InterPro" id="IPR000644">
    <property type="entry name" value="CBS_dom"/>
</dbReference>
<dbReference type="CDD" id="cd04587">
    <property type="entry name" value="CBS_pair_CAP-ED_NT_Pol-beta-like_DUF294_assoc"/>
    <property type="match status" value="1"/>
</dbReference>
<dbReference type="CDD" id="cd00038">
    <property type="entry name" value="CAP_ED"/>
    <property type="match status" value="1"/>
</dbReference>
<dbReference type="PROSITE" id="PS51371">
    <property type="entry name" value="CBS"/>
    <property type="match status" value="2"/>
</dbReference>
<evidence type="ECO:0000256" key="1">
    <source>
        <dbReference type="ARBA" id="ARBA00023122"/>
    </source>
</evidence>
<dbReference type="SUPFAM" id="SSF51206">
    <property type="entry name" value="cAMP-binding domain-like"/>
    <property type="match status" value="1"/>
</dbReference>
<dbReference type="Pfam" id="PF03445">
    <property type="entry name" value="DUF294"/>
    <property type="match status" value="1"/>
</dbReference>
<dbReference type="SUPFAM" id="SSF54631">
    <property type="entry name" value="CBS-domain pair"/>
    <property type="match status" value="1"/>
</dbReference>
<dbReference type="InterPro" id="IPR046342">
    <property type="entry name" value="CBS_dom_sf"/>
</dbReference>
<dbReference type="SMART" id="SM00116">
    <property type="entry name" value="CBS"/>
    <property type="match status" value="2"/>
</dbReference>
<dbReference type="Gene3D" id="3.10.580.10">
    <property type="entry name" value="CBS-domain"/>
    <property type="match status" value="1"/>
</dbReference>
<dbReference type="Gene3D" id="2.60.120.10">
    <property type="entry name" value="Jelly Rolls"/>
    <property type="match status" value="1"/>
</dbReference>
<dbReference type="GO" id="GO:0008773">
    <property type="term" value="F:[protein-PII] uridylyltransferase activity"/>
    <property type="evidence" value="ECO:0007669"/>
    <property type="project" value="InterPro"/>
</dbReference>
<dbReference type="InterPro" id="IPR051257">
    <property type="entry name" value="Diverse_CBS-Domain"/>
</dbReference>
<dbReference type="CDD" id="cd05401">
    <property type="entry name" value="NT_GlnE_GlnD_like"/>
    <property type="match status" value="1"/>
</dbReference>
<dbReference type="RefSeq" id="WP_141846655.1">
    <property type="nucleotide sequence ID" value="NZ_VFPM01000004.1"/>
</dbReference>
<dbReference type="SMART" id="SM00100">
    <property type="entry name" value="cNMP"/>
    <property type="match status" value="1"/>
</dbReference>
<evidence type="ECO:0000259" key="4">
    <source>
        <dbReference type="PROSITE" id="PS51371"/>
    </source>
</evidence>
<dbReference type="PROSITE" id="PS50042">
    <property type="entry name" value="CNMP_BINDING_3"/>
    <property type="match status" value="1"/>
</dbReference>
<protein>
    <submittedName>
        <fullName evidence="5">CBS domain-containing protein</fullName>
    </submittedName>
</protein>
<feature type="domain" description="CBS" evidence="4">
    <location>
        <begin position="223"/>
        <end position="286"/>
    </location>
</feature>
<reference evidence="5 6" key="1">
    <citation type="submission" date="2019-06" db="EMBL/GenBank/DDBJ databases">
        <title>Genome sequencing of plant associated microbes to promote plant fitness in Sorghum bicolor and Oryza sativa.</title>
        <authorList>
            <person name="Coleman-Derr D."/>
        </authorList>
    </citation>
    <scope>NUCLEOTIDE SEQUENCE [LARGE SCALE GENOMIC DNA]</scope>
    <source>
        <strain evidence="5 6">KV-663</strain>
    </source>
</reference>